<reference evidence="2 3" key="2">
    <citation type="submission" date="2019-10" db="EMBL/GenBank/DDBJ databases">
        <title>Genome Sequences from Six Type Strain Members of the Archaeal Family Sulfolobaceae: Acidianus ambivalens, Acidianus infernus, Metallosphaera prunae, Stygiolobus azoricus, Sulfolobus metallicus, and Sulfurisphaera ohwakuensis.</title>
        <authorList>
            <person name="Counts J.A."/>
            <person name="Kelly R.M."/>
        </authorList>
    </citation>
    <scope>NUCLEOTIDE SEQUENCE [LARGE SCALE GENOMIC DNA]</scope>
    <source>
        <strain evidence="2 3">LEI 10</strain>
    </source>
</reference>
<name>A0A650CV14_ACIAM</name>
<dbReference type="KEGG" id="aamb:D1866_04330"/>
<evidence type="ECO:0000313" key="3">
    <source>
        <dbReference type="Proteomes" id="UP000426328"/>
    </source>
</evidence>
<evidence type="ECO:0000313" key="4">
    <source>
        <dbReference type="Proteomes" id="UP000474054"/>
    </source>
</evidence>
<dbReference type="Proteomes" id="UP000474054">
    <property type="component" value="Unassembled WGS sequence"/>
</dbReference>
<dbReference type="EMBL" id="WHYS01000002">
    <property type="protein sequence ID" value="MQL56151.1"/>
    <property type="molecule type" value="Genomic_DNA"/>
</dbReference>
<organism evidence="2 3">
    <name type="scientific">Acidianus ambivalens</name>
    <name type="common">Desulfurolobus ambivalens</name>
    <dbReference type="NCBI Taxonomy" id="2283"/>
    <lineage>
        <taxon>Archaea</taxon>
        <taxon>Thermoproteota</taxon>
        <taxon>Thermoprotei</taxon>
        <taxon>Sulfolobales</taxon>
        <taxon>Sulfolobaceae</taxon>
        <taxon>Acidianus</taxon>
    </lineage>
</organism>
<evidence type="ECO:0000313" key="2">
    <source>
        <dbReference type="EMBL" id="QGR21307.1"/>
    </source>
</evidence>
<dbReference type="GeneID" id="42778937"/>
<protein>
    <submittedName>
        <fullName evidence="2">Uncharacterized protein</fullName>
    </submittedName>
</protein>
<dbReference type="EMBL" id="CP045482">
    <property type="protein sequence ID" value="QGR21307.1"/>
    <property type="molecule type" value="Genomic_DNA"/>
</dbReference>
<sequence length="326" mass="36144">MNPGTYTISDDNSSIIFISSYGLTAVFQNWTIVGQGSISTPDEPTTQVTITGPTVLTIIYKAYTQTYQVTIKPKGIPLGYVGISCNNALITPCNHSIPVIIDDKEYIIGCSGITLNLTYGYHIVEFPAYYNVTFCYTGGYITEMKGGQINCYKLKGLESSTPSIKVICKYEIFVNGSGIVYGCFNKSYTYYLVCTKNDFYFPSNVKLISNSTPVCGDIAAQLYCVNVSTTGHNIVLGPTKNFVPEKLYFKAGTKLHRETFYIYCIQGKFKLLVCGVCRCYKALQSYNHHASYTSSSVSCTYCPSCIIVCSPIKLIIFEEWCYGARC</sequence>
<reference evidence="1 4" key="1">
    <citation type="submission" date="2019-10" db="EMBL/GenBank/DDBJ databases">
        <title>Comparative genomics of sulfur disproportionating microorganisms.</title>
        <authorList>
            <person name="Ward L.M."/>
            <person name="Bertran E."/>
            <person name="Johnston D."/>
        </authorList>
    </citation>
    <scope>NUCLEOTIDE SEQUENCE [LARGE SCALE GENOMIC DNA]</scope>
    <source>
        <strain evidence="1 4">DSM 3772</strain>
    </source>
</reference>
<dbReference type="RefSeq" id="WP_152942579.1">
    <property type="nucleotide sequence ID" value="NZ_CP045482.1"/>
</dbReference>
<dbReference type="AlphaFoldDB" id="A0A650CV14"/>
<gene>
    <name evidence="2" type="ORF">D1866_04330</name>
    <name evidence="1" type="ORF">GFB69_10495</name>
</gene>
<dbReference type="Proteomes" id="UP000426328">
    <property type="component" value="Chromosome"/>
</dbReference>
<accession>A0A650CV14</accession>
<evidence type="ECO:0000313" key="1">
    <source>
        <dbReference type="EMBL" id="MQL56151.1"/>
    </source>
</evidence>
<proteinExistence type="predicted"/>
<keyword evidence="3" id="KW-1185">Reference proteome</keyword>